<evidence type="ECO:0000313" key="1">
    <source>
        <dbReference type="EMBL" id="GMN64094.1"/>
    </source>
</evidence>
<dbReference type="Proteomes" id="UP001187192">
    <property type="component" value="Unassembled WGS sequence"/>
</dbReference>
<dbReference type="AlphaFoldDB" id="A0AA88E4T7"/>
<name>A0AA88E4T7_FICCA</name>
<keyword evidence="2" id="KW-1185">Reference proteome</keyword>
<comment type="caution">
    <text evidence="1">The sequence shown here is derived from an EMBL/GenBank/DDBJ whole genome shotgun (WGS) entry which is preliminary data.</text>
</comment>
<protein>
    <submittedName>
        <fullName evidence="1">Uncharacterized protein</fullName>
    </submittedName>
</protein>
<organism evidence="1 2">
    <name type="scientific">Ficus carica</name>
    <name type="common">Common fig</name>
    <dbReference type="NCBI Taxonomy" id="3494"/>
    <lineage>
        <taxon>Eukaryota</taxon>
        <taxon>Viridiplantae</taxon>
        <taxon>Streptophyta</taxon>
        <taxon>Embryophyta</taxon>
        <taxon>Tracheophyta</taxon>
        <taxon>Spermatophyta</taxon>
        <taxon>Magnoliopsida</taxon>
        <taxon>eudicotyledons</taxon>
        <taxon>Gunneridae</taxon>
        <taxon>Pentapetalae</taxon>
        <taxon>rosids</taxon>
        <taxon>fabids</taxon>
        <taxon>Rosales</taxon>
        <taxon>Moraceae</taxon>
        <taxon>Ficeae</taxon>
        <taxon>Ficus</taxon>
    </lineage>
</organism>
<dbReference type="EMBL" id="BTGU01000168">
    <property type="protein sequence ID" value="GMN64094.1"/>
    <property type="molecule type" value="Genomic_DNA"/>
</dbReference>
<proteinExistence type="predicted"/>
<sequence length="77" mass="9263">MNFQNMCNARETKRLEDGLRGRDWREELWWRLEARERGRGMRENEWWSCGRQRLEARKRGRGVKENGGRAAEIGSKV</sequence>
<gene>
    <name evidence="1" type="ORF">TIFTF001_033189</name>
</gene>
<accession>A0AA88E4T7</accession>
<reference evidence="1" key="1">
    <citation type="submission" date="2023-07" db="EMBL/GenBank/DDBJ databases">
        <title>draft genome sequence of fig (Ficus carica).</title>
        <authorList>
            <person name="Takahashi T."/>
            <person name="Nishimura K."/>
        </authorList>
    </citation>
    <scope>NUCLEOTIDE SEQUENCE</scope>
</reference>
<evidence type="ECO:0000313" key="2">
    <source>
        <dbReference type="Proteomes" id="UP001187192"/>
    </source>
</evidence>